<evidence type="ECO:0000259" key="1">
    <source>
        <dbReference type="Pfam" id="PF06985"/>
    </source>
</evidence>
<dbReference type="EMBL" id="ML979016">
    <property type="protein sequence ID" value="KAF1922736.1"/>
    <property type="molecule type" value="Genomic_DNA"/>
</dbReference>
<name>A0A6A5R7P7_9PLEO</name>
<dbReference type="GeneID" id="54348036"/>
<protein>
    <recommendedName>
        <fullName evidence="1">Heterokaryon incompatibility domain-containing protein</fullName>
    </recommendedName>
</protein>
<proteinExistence type="predicted"/>
<dbReference type="PANTHER" id="PTHR33112:SF16">
    <property type="entry name" value="HETEROKARYON INCOMPATIBILITY DOMAIN-CONTAINING PROTEIN"/>
    <property type="match status" value="1"/>
</dbReference>
<dbReference type="PANTHER" id="PTHR33112">
    <property type="entry name" value="DOMAIN PROTEIN, PUTATIVE-RELATED"/>
    <property type="match status" value="1"/>
</dbReference>
<dbReference type="InterPro" id="IPR010730">
    <property type="entry name" value="HET"/>
</dbReference>
<evidence type="ECO:0000313" key="2">
    <source>
        <dbReference type="EMBL" id="KAF1922736.1"/>
    </source>
</evidence>
<dbReference type="RefSeq" id="XP_033442989.1">
    <property type="nucleotide sequence ID" value="XM_033590371.1"/>
</dbReference>
<keyword evidence="3" id="KW-1185">Reference proteome</keyword>
<sequence length="110" mass="12637">PKTFPHAFQITRFLGLRYIWIDSLCSIPDSGKDRNQEFTAMADIYSNAIITTAATSAASPDSGLYSIPAELYRMRRHPQDDDNSKALVRPKDNLLYRQHDIRLLKRAWVL</sequence>
<dbReference type="Pfam" id="PF06985">
    <property type="entry name" value="HET"/>
    <property type="match status" value="1"/>
</dbReference>
<dbReference type="OrthoDB" id="2958217at2759"/>
<reference evidence="2" key="1">
    <citation type="journal article" date="2020" name="Stud. Mycol.">
        <title>101 Dothideomycetes genomes: a test case for predicting lifestyles and emergence of pathogens.</title>
        <authorList>
            <person name="Haridas S."/>
            <person name="Albert R."/>
            <person name="Binder M."/>
            <person name="Bloem J."/>
            <person name="Labutti K."/>
            <person name="Salamov A."/>
            <person name="Andreopoulos B."/>
            <person name="Baker S."/>
            <person name="Barry K."/>
            <person name="Bills G."/>
            <person name="Bluhm B."/>
            <person name="Cannon C."/>
            <person name="Castanera R."/>
            <person name="Culley D."/>
            <person name="Daum C."/>
            <person name="Ezra D."/>
            <person name="Gonzalez J."/>
            <person name="Henrissat B."/>
            <person name="Kuo A."/>
            <person name="Liang C."/>
            <person name="Lipzen A."/>
            <person name="Lutzoni F."/>
            <person name="Magnuson J."/>
            <person name="Mondo S."/>
            <person name="Nolan M."/>
            <person name="Ohm R."/>
            <person name="Pangilinan J."/>
            <person name="Park H.-J."/>
            <person name="Ramirez L."/>
            <person name="Alfaro M."/>
            <person name="Sun H."/>
            <person name="Tritt A."/>
            <person name="Yoshinaga Y."/>
            <person name="Zwiers L.-H."/>
            <person name="Turgeon B."/>
            <person name="Goodwin S."/>
            <person name="Spatafora J."/>
            <person name="Crous P."/>
            <person name="Grigoriev I."/>
        </authorList>
    </citation>
    <scope>NUCLEOTIDE SEQUENCE</scope>
    <source>
        <strain evidence="2">CBS 183.55</strain>
    </source>
</reference>
<organism evidence="2 3">
    <name type="scientific">Didymella exigua CBS 183.55</name>
    <dbReference type="NCBI Taxonomy" id="1150837"/>
    <lineage>
        <taxon>Eukaryota</taxon>
        <taxon>Fungi</taxon>
        <taxon>Dikarya</taxon>
        <taxon>Ascomycota</taxon>
        <taxon>Pezizomycotina</taxon>
        <taxon>Dothideomycetes</taxon>
        <taxon>Pleosporomycetidae</taxon>
        <taxon>Pleosporales</taxon>
        <taxon>Pleosporineae</taxon>
        <taxon>Didymellaceae</taxon>
        <taxon>Didymella</taxon>
    </lineage>
</organism>
<dbReference type="AlphaFoldDB" id="A0A6A5R7P7"/>
<feature type="non-terminal residue" evidence="2">
    <location>
        <position position="1"/>
    </location>
</feature>
<accession>A0A6A5R7P7</accession>
<gene>
    <name evidence="2" type="ORF">M421DRAFT_409590</name>
</gene>
<feature type="domain" description="Heterokaryon incompatibility" evidence="1">
    <location>
        <begin position="1"/>
        <end position="110"/>
    </location>
</feature>
<dbReference type="Proteomes" id="UP000800082">
    <property type="component" value="Unassembled WGS sequence"/>
</dbReference>
<evidence type="ECO:0000313" key="3">
    <source>
        <dbReference type="Proteomes" id="UP000800082"/>
    </source>
</evidence>